<comment type="subcellular location">
    <subcellularLocation>
        <location evidence="7">Cytoplasm</location>
    </subcellularLocation>
</comment>
<keyword evidence="7" id="KW-0963">Cytoplasm</keyword>
<feature type="binding site" evidence="7">
    <location>
        <position position="86"/>
    </location>
    <ligand>
        <name>Fe(3+)</name>
        <dbReference type="ChEBI" id="CHEBI:29034"/>
    </ligand>
</feature>
<gene>
    <name evidence="7" type="primary">hutI</name>
    <name evidence="9" type="ORF">DV711_10005</name>
</gene>
<comment type="similarity">
    <text evidence="7">Belongs to the metallo-dependent hydrolases superfamily. HutI family.</text>
</comment>
<dbReference type="Proteomes" id="UP000253769">
    <property type="component" value="Unassembled WGS sequence"/>
</dbReference>
<comment type="pathway">
    <text evidence="7">Amino-acid degradation; L-histidine degradation into L-glutamate; N-formimidoyl-L-glutamate from L-histidine: step 3/3.</text>
</comment>
<keyword evidence="2 7" id="KW-0479">Metal-binding</keyword>
<protein>
    <recommendedName>
        <fullName evidence="1 7">Imidazolonepropionase</fullName>
        <ecNumber evidence="1 7">3.5.2.7</ecNumber>
    </recommendedName>
    <alternativeName>
        <fullName evidence="7">Imidazolone-5-propionate hydrolase</fullName>
    </alternativeName>
</protein>
<dbReference type="NCBIfam" id="TIGR01224">
    <property type="entry name" value="hutI"/>
    <property type="match status" value="1"/>
</dbReference>
<feature type="binding site" evidence="7">
    <location>
        <position position="331"/>
    </location>
    <ligand>
        <name>N-formimidoyl-L-glutamate</name>
        <dbReference type="ChEBI" id="CHEBI:58928"/>
    </ligand>
</feature>
<keyword evidence="6 7" id="KW-0408">Iron</keyword>
<dbReference type="GO" id="GO:0019556">
    <property type="term" value="P:L-histidine catabolic process to glutamate and formamide"/>
    <property type="evidence" value="ECO:0007669"/>
    <property type="project" value="UniProtKB-UniRule"/>
</dbReference>
<evidence type="ECO:0000256" key="5">
    <source>
        <dbReference type="ARBA" id="ARBA00022833"/>
    </source>
</evidence>
<dbReference type="GO" id="GO:0008270">
    <property type="term" value="F:zinc ion binding"/>
    <property type="evidence" value="ECO:0007669"/>
    <property type="project" value="UniProtKB-UniRule"/>
</dbReference>
<feature type="binding site" evidence="7">
    <location>
        <position position="329"/>
    </location>
    <ligand>
        <name>Zn(2+)</name>
        <dbReference type="ChEBI" id="CHEBI:29105"/>
    </ligand>
</feature>
<dbReference type="HAMAP" id="MF_00372">
    <property type="entry name" value="HutI"/>
    <property type="match status" value="1"/>
</dbReference>
<organism evidence="9 10">
    <name type="scientific">Motiliproteus coralliicola</name>
    <dbReference type="NCBI Taxonomy" id="2283196"/>
    <lineage>
        <taxon>Bacteria</taxon>
        <taxon>Pseudomonadati</taxon>
        <taxon>Pseudomonadota</taxon>
        <taxon>Gammaproteobacteria</taxon>
        <taxon>Oceanospirillales</taxon>
        <taxon>Oceanospirillaceae</taxon>
        <taxon>Motiliproteus</taxon>
    </lineage>
</organism>
<feature type="binding site" evidence="7">
    <location>
        <position position="329"/>
    </location>
    <ligand>
        <name>Fe(3+)</name>
        <dbReference type="ChEBI" id="CHEBI:29034"/>
    </ligand>
</feature>
<feature type="binding site" evidence="7">
    <location>
        <position position="334"/>
    </location>
    <ligand>
        <name>4-imidazolone-5-propanoate</name>
        <dbReference type="ChEBI" id="CHEBI:77893"/>
    </ligand>
</feature>
<dbReference type="GO" id="GO:0019557">
    <property type="term" value="P:L-histidine catabolic process to glutamate and formate"/>
    <property type="evidence" value="ECO:0007669"/>
    <property type="project" value="UniProtKB-UniPathway"/>
</dbReference>
<comment type="caution">
    <text evidence="9">The sequence shown here is derived from an EMBL/GenBank/DDBJ whole genome shotgun (WGS) entry which is preliminary data.</text>
</comment>
<feature type="binding site" evidence="7">
    <location>
        <position position="84"/>
    </location>
    <ligand>
        <name>Zn(2+)</name>
        <dbReference type="ChEBI" id="CHEBI:29105"/>
    </ligand>
</feature>
<feature type="binding site" evidence="7">
    <location>
        <position position="257"/>
    </location>
    <ligand>
        <name>4-imidazolone-5-propanoate</name>
        <dbReference type="ChEBI" id="CHEBI:77893"/>
    </ligand>
</feature>
<dbReference type="SUPFAM" id="SSF51338">
    <property type="entry name" value="Composite domain of metallo-dependent hydrolases"/>
    <property type="match status" value="1"/>
</dbReference>
<dbReference type="AlphaFoldDB" id="A0A369WR41"/>
<dbReference type="InterPro" id="IPR005920">
    <property type="entry name" value="HutI"/>
</dbReference>
<feature type="binding site" evidence="7">
    <location>
        <position position="254"/>
    </location>
    <ligand>
        <name>Fe(3+)</name>
        <dbReference type="ChEBI" id="CHEBI:29034"/>
    </ligand>
</feature>
<feature type="binding site" evidence="7">
    <location>
        <position position="189"/>
    </location>
    <ligand>
        <name>4-imidazolone-5-propanoate</name>
        <dbReference type="ChEBI" id="CHEBI:77893"/>
    </ligand>
</feature>
<reference evidence="9 10" key="1">
    <citation type="submission" date="2018-07" db="EMBL/GenBank/DDBJ databases">
        <title>Motiliproteus coralliicola sp. nov., a bacterium isolated from Coral.</title>
        <authorList>
            <person name="Wang G."/>
        </authorList>
    </citation>
    <scope>NUCLEOTIDE SEQUENCE [LARGE SCALE GENOMIC DNA]</scope>
    <source>
        <strain evidence="9 10">C34</strain>
    </source>
</reference>
<proteinExistence type="inferred from homology"/>
<evidence type="ECO:0000256" key="1">
    <source>
        <dbReference type="ARBA" id="ARBA00012864"/>
    </source>
</evidence>
<dbReference type="PANTHER" id="PTHR42752:SF1">
    <property type="entry name" value="IMIDAZOLONEPROPIONASE-RELATED"/>
    <property type="match status" value="1"/>
</dbReference>
<dbReference type="CDD" id="cd01296">
    <property type="entry name" value="Imidazolone-5PH"/>
    <property type="match status" value="1"/>
</dbReference>
<feature type="domain" description="Amidohydrolase-related" evidence="8">
    <location>
        <begin position="76"/>
        <end position="397"/>
    </location>
</feature>
<keyword evidence="3 7" id="KW-0378">Hydrolase</keyword>
<comment type="function">
    <text evidence="7">Catalyzes the hydrolytic cleavage of the carbon-nitrogen bond in imidazolone-5-propanoate to yield N-formimidoyl-L-glutamate. It is the third step in the universal histidine degradation pathway.</text>
</comment>
<name>A0A369WR41_9GAMM</name>
<dbReference type="PANTHER" id="PTHR42752">
    <property type="entry name" value="IMIDAZOLONEPROPIONASE"/>
    <property type="match status" value="1"/>
</dbReference>
<dbReference type="SUPFAM" id="SSF51556">
    <property type="entry name" value="Metallo-dependent hydrolases"/>
    <property type="match status" value="1"/>
</dbReference>
<dbReference type="EMBL" id="QQOH01000002">
    <property type="protein sequence ID" value="RDE23074.1"/>
    <property type="molecule type" value="Genomic_DNA"/>
</dbReference>
<dbReference type="Gene3D" id="2.30.40.10">
    <property type="entry name" value="Urease, subunit C, domain 1"/>
    <property type="match status" value="1"/>
</dbReference>
<dbReference type="GO" id="GO:0005506">
    <property type="term" value="F:iron ion binding"/>
    <property type="evidence" value="ECO:0007669"/>
    <property type="project" value="UniProtKB-UniRule"/>
</dbReference>
<dbReference type="InterPro" id="IPR032466">
    <property type="entry name" value="Metal_Hydrolase"/>
</dbReference>
<sequence length="433" mass="46961">MQSINNTQTSRPHTHGRLIINARVASLDPTHTQPYGMLDNHAVLIGDDKIMWVGPSSEVNPKQFEGNLIDAAGRLLTPGLIDSHTHLIYGGNRAQEFEARQQGQSYEQIARAGGGILSTVRATRELYQSGLIEQALPRLTALCREGVTTVEIKSGYGLTLDDELKMLRAARQLEQLLPVRIRTTLLAAHAVPPEYRDNADGYIDMICQQLMPKVVEEGLADAVDVFCESIAFSPAQCRRVFEAAKQHGLGIKGHTEQLSNLGGSALAAEFGAWSVDHLEYLDDDGIKAMRSAGTVACLLPGAFYFLKETQMPPIEALRQAGVPMALASDCNPGSSPLASLRLMMNQGCVLFGLTPEEALTGVTRHAAKALGLSRQVGMIRPGQQADLLLWDLDHPAQLAYEFGPDRLALRIFNGQPASIHHAQHSLSSLASHG</sequence>
<dbReference type="InterPro" id="IPR011059">
    <property type="entry name" value="Metal-dep_hydrolase_composite"/>
</dbReference>
<evidence type="ECO:0000259" key="8">
    <source>
        <dbReference type="Pfam" id="PF01979"/>
    </source>
</evidence>
<feature type="binding site" evidence="7">
    <location>
        <position position="333"/>
    </location>
    <ligand>
        <name>N-formimidoyl-L-glutamate</name>
        <dbReference type="ChEBI" id="CHEBI:58928"/>
    </ligand>
</feature>
<keyword evidence="5 7" id="KW-0862">Zinc</keyword>
<accession>A0A369WR41</accession>
<feature type="binding site" evidence="7">
    <location>
        <position position="86"/>
    </location>
    <ligand>
        <name>Zn(2+)</name>
        <dbReference type="ChEBI" id="CHEBI:29105"/>
    </ligand>
</feature>
<feature type="binding site" evidence="7">
    <location>
        <position position="156"/>
    </location>
    <ligand>
        <name>4-imidazolone-5-propanoate</name>
        <dbReference type="ChEBI" id="CHEBI:77893"/>
    </ligand>
</feature>
<feature type="binding site" evidence="7">
    <location>
        <position position="156"/>
    </location>
    <ligand>
        <name>N-formimidoyl-L-glutamate</name>
        <dbReference type="ChEBI" id="CHEBI:58928"/>
    </ligand>
</feature>
<evidence type="ECO:0000256" key="3">
    <source>
        <dbReference type="ARBA" id="ARBA00022801"/>
    </source>
</evidence>
<evidence type="ECO:0000313" key="9">
    <source>
        <dbReference type="EMBL" id="RDE23074.1"/>
    </source>
</evidence>
<dbReference type="InterPro" id="IPR006680">
    <property type="entry name" value="Amidohydro-rel"/>
</dbReference>
<evidence type="ECO:0000256" key="7">
    <source>
        <dbReference type="HAMAP-Rule" id="MF_00372"/>
    </source>
</evidence>
<evidence type="ECO:0000256" key="4">
    <source>
        <dbReference type="ARBA" id="ARBA00022808"/>
    </source>
</evidence>
<dbReference type="Gene3D" id="3.20.20.140">
    <property type="entry name" value="Metal-dependent hydrolases"/>
    <property type="match status" value="1"/>
</dbReference>
<feature type="binding site" evidence="7">
    <location>
        <position position="254"/>
    </location>
    <ligand>
        <name>Zn(2+)</name>
        <dbReference type="ChEBI" id="CHEBI:29105"/>
    </ligand>
</feature>
<comment type="cofactor">
    <cofactor evidence="7">
        <name>Zn(2+)</name>
        <dbReference type="ChEBI" id="CHEBI:29105"/>
    </cofactor>
    <cofactor evidence="7">
        <name>Fe(3+)</name>
        <dbReference type="ChEBI" id="CHEBI:29034"/>
    </cofactor>
    <text evidence="7">Binds 1 zinc or iron ion per subunit.</text>
</comment>
<dbReference type="RefSeq" id="WP_114695699.1">
    <property type="nucleotide sequence ID" value="NZ_QQOH01000002.1"/>
</dbReference>
<dbReference type="GO" id="GO:0050480">
    <property type="term" value="F:imidazolonepropionase activity"/>
    <property type="evidence" value="ECO:0007669"/>
    <property type="project" value="UniProtKB-UniRule"/>
</dbReference>
<feature type="binding site" evidence="7">
    <location>
        <position position="93"/>
    </location>
    <ligand>
        <name>4-imidazolone-5-propanoate</name>
        <dbReference type="ChEBI" id="CHEBI:77893"/>
    </ligand>
</feature>
<dbReference type="GO" id="GO:0005737">
    <property type="term" value="C:cytoplasm"/>
    <property type="evidence" value="ECO:0007669"/>
    <property type="project" value="UniProtKB-SubCell"/>
</dbReference>
<dbReference type="UniPathway" id="UPA00379">
    <property type="reaction ID" value="UER00551"/>
</dbReference>
<dbReference type="FunFam" id="3.20.20.140:FF:000007">
    <property type="entry name" value="Imidazolonepropionase"/>
    <property type="match status" value="1"/>
</dbReference>
<feature type="binding site" evidence="7">
    <location>
        <position position="84"/>
    </location>
    <ligand>
        <name>Fe(3+)</name>
        <dbReference type="ChEBI" id="CHEBI:29034"/>
    </ligand>
</feature>
<evidence type="ECO:0000313" key="10">
    <source>
        <dbReference type="Proteomes" id="UP000253769"/>
    </source>
</evidence>
<keyword evidence="10" id="KW-1185">Reference proteome</keyword>
<dbReference type="EC" id="3.5.2.7" evidence="1 7"/>
<dbReference type="OrthoDB" id="9776455at2"/>
<keyword evidence="4 7" id="KW-0369">Histidine metabolism</keyword>
<dbReference type="Pfam" id="PF01979">
    <property type="entry name" value="Amidohydro_1"/>
    <property type="match status" value="1"/>
</dbReference>
<evidence type="ECO:0000256" key="6">
    <source>
        <dbReference type="ARBA" id="ARBA00023004"/>
    </source>
</evidence>
<comment type="catalytic activity">
    <reaction evidence="7">
        <text>4-imidazolone-5-propanoate + H2O = N-formimidoyl-L-glutamate</text>
        <dbReference type="Rhea" id="RHEA:23660"/>
        <dbReference type="ChEBI" id="CHEBI:15377"/>
        <dbReference type="ChEBI" id="CHEBI:58928"/>
        <dbReference type="ChEBI" id="CHEBI:77893"/>
        <dbReference type="EC" id="3.5.2.7"/>
    </reaction>
</comment>
<evidence type="ECO:0000256" key="2">
    <source>
        <dbReference type="ARBA" id="ARBA00022723"/>
    </source>
</evidence>